<organism evidence="1 2">
    <name type="scientific">Chelatococcus reniformis</name>
    <dbReference type="NCBI Taxonomy" id="1494448"/>
    <lineage>
        <taxon>Bacteria</taxon>
        <taxon>Pseudomonadati</taxon>
        <taxon>Pseudomonadota</taxon>
        <taxon>Alphaproteobacteria</taxon>
        <taxon>Hyphomicrobiales</taxon>
        <taxon>Chelatococcaceae</taxon>
        <taxon>Chelatococcus</taxon>
    </lineage>
</organism>
<accession>A0A916UVM9</accession>
<evidence type="ECO:0000313" key="2">
    <source>
        <dbReference type="Proteomes" id="UP000637002"/>
    </source>
</evidence>
<evidence type="ECO:0000313" key="1">
    <source>
        <dbReference type="EMBL" id="GGC90765.1"/>
    </source>
</evidence>
<keyword evidence="2" id="KW-1185">Reference proteome</keyword>
<dbReference type="Proteomes" id="UP000637002">
    <property type="component" value="Unassembled WGS sequence"/>
</dbReference>
<sequence length="92" mass="10372">MTPDQRELARHALGLPNDRRRSYRNRFFVNSRGVRAQPGTYGAWMDLVASGDAMHEPAAPGKSLDLFWLTRTGAEKVLGKGERLDLEDFPND</sequence>
<reference evidence="1" key="2">
    <citation type="submission" date="2020-09" db="EMBL/GenBank/DDBJ databases">
        <authorList>
            <person name="Sun Q."/>
            <person name="Zhou Y."/>
        </authorList>
    </citation>
    <scope>NUCLEOTIDE SEQUENCE</scope>
    <source>
        <strain evidence="1">CGMCC 1.12919</strain>
    </source>
</reference>
<comment type="caution">
    <text evidence="1">The sequence shown here is derived from an EMBL/GenBank/DDBJ whole genome shotgun (WGS) entry which is preliminary data.</text>
</comment>
<dbReference type="RefSeq" id="WP_188612434.1">
    <property type="nucleotide sequence ID" value="NZ_BMGG01000011.1"/>
</dbReference>
<dbReference type="EMBL" id="BMGG01000011">
    <property type="protein sequence ID" value="GGC90765.1"/>
    <property type="molecule type" value="Genomic_DNA"/>
</dbReference>
<name>A0A916UVM9_9HYPH</name>
<gene>
    <name evidence="1" type="ORF">GCM10010994_55710</name>
</gene>
<reference evidence="1" key="1">
    <citation type="journal article" date="2014" name="Int. J. Syst. Evol. Microbiol.">
        <title>Complete genome sequence of Corynebacterium casei LMG S-19264T (=DSM 44701T), isolated from a smear-ripened cheese.</title>
        <authorList>
            <consortium name="US DOE Joint Genome Institute (JGI-PGF)"/>
            <person name="Walter F."/>
            <person name="Albersmeier A."/>
            <person name="Kalinowski J."/>
            <person name="Ruckert C."/>
        </authorList>
    </citation>
    <scope>NUCLEOTIDE SEQUENCE</scope>
    <source>
        <strain evidence="1">CGMCC 1.12919</strain>
    </source>
</reference>
<proteinExistence type="predicted"/>
<dbReference type="AlphaFoldDB" id="A0A916UVM9"/>
<protein>
    <submittedName>
        <fullName evidence="1">Uncharacterized protein</fullName>
    </submittedName>
</protein>